<name>A0A1W2H9W1_9BACT</name>
<proteinExistence type="predicted"/>
<dbReference type="AlphaFoldDB" id="A0A1W2H9W1"/>
<evidence type="ECO:0000259" key="1">
    <source>
        <dbReference type="Pfam" id="PF19266"/>
    </source>
</evidence>
<dbReference type="Pfam" id="PF19266">
    <property type="entry name" value="CIS_tube"/>
    <property type="match status" value="1"/>
</dbReference>
<feature type="domain" description="Contractile injection system tube protein N-terminal" evidence="1">
    <location>
        <begin position="5"/>
        <end position="157"/>
    </location>
</feature>
<dbReference type="InterPro" id="IPR045361">
    <property type="entry name" value="CIS_tube_prot_N"/>
</dbReference>
<reference evidence="3" key="1">
    <citation type="submission" date="2017-04" db="EMBL/GenBank/DDBJ databases">
        <authorList>
            <person name="Varghese N."/>
            <person name="Submissions S."/>
        </authorList>
    </citation>
    <scope>NUCLEOTIDE SEQUENCE [LARGE SCALE GENOMIC DNA]</scope>
    <source>
        <strain evidence="3">DSM 16537</strain>
    </source>
</reference>
<dbReference type="OrthoDB" id="9815939at2"/>
<evidence type="ECO:0000313" key="2">
    <source>
        <dbReference type="EMBL" id="SMD45667.1"/>
    </source>
</evidence>
<keyword evidence="3" id="KW-1185">Reference proteome</keyword>
<dbReference type="EMBL" id="LT838813">
    <property type="protein sequence ID" value="SMD45667.1"/>
    <property type="molecule type" value="Genomic_DNA"/>
</dbReference>
<dbReference type="STRING" id="758820.SAMN00777080_4327"/>
<organism evidence="2 3">
    <name type="scientific">Aquiflexum balticum DSM 16537</name>
    <dbReference type="NCBI Taxonomy" id="758820"/>
    <lineage>
        <taxon>Bacteria</taxon>
        <taxon>Pseudomonadati</taxon>
        <taxon>Bacteroidota</taxon>
        <taxon>Cytophagia</taxon>
        <taxon>Cytophagales</taxon>
        <taxon>Cyclobacteriaceae</taxon>
        <taxon>Aquiflexum</taxon>
    </lineage>
</organism>
<sequence>MSEGKINKVKVIAYKDPDFKDKLGDYEVLVNPEKTAKKGQLNYSTNTTPIGSSADTVKFKGGRSEKYEFKFFFDSTGIISTKKVDDQVNELKNLMYTYNGDIHEPNYIKIFWGTQFEFQGRLYSFDQVNTMMDTDGTPLRTEIKAVFIYSVSPEKKALEEGKNSSDLTHIRTVAAGDNLPLMCYRIYGDSSFYIKVAQFNKLNDFRDIKPGDQIIFLPVI</sequence>
<protein>
    <recommendedName>
        <fullName evidence="1">Contractile injection system tube protein N-terminal domain-containing protein</fullName>
    </recommendedName>
</protein>
<dbReference type="Proteomes" id="UP000192333">
    <property type="component" value="Chromosome I"/>
</dbReference>
<evidence type="ECO:0000313" key="3">
    <source>
        <dbReference type="Proteomes" id="UP000192333"/>
    </source>
</evidence>
<accession>A0A1W2H9W1</accession>
<gene>
    <name evidence="2" type="ORF">SAMN00777080_4327</name>
</gene>
<dbReference type="RefSeq" id="WP_084122607.1">
    <property type="nucleotide sequence ID" value="NZ_LT838813.1"/>
</dbReference>